<proteinExistence type="predicted"/>
<dbReference type="Proteomes" id="UP000253083">
    <property type="component" value="Unassembled WGS sequence"/>
</dbReference>
<comment type="caution">
    <text evidence="1">The sequence shown here is derived from an EMBL/GenBank/DDBJ whole genome shotgun (WGS) entry which is preliminary data.</text>
</comment>
<evidence type="ECO:0000313" key="2">
    <source>
        <dbReference type="Proteomes" id="UP000253083"/>
    </source>
</evidence>
<reference evidence="1 2" key="1">
    <citation type="submission" date="2018-06" db="EMBL/GenBank/DDBJ databases">
        <title>Genomic Encyclopedia of Type Strains, Phase IV (KMG-IV): sequencing the most valuable type-strain genomes for metagenomic binning, comparative biology and taxonomic classification.</title>
        <authorList>
            <person name="Goeker M."/>
        </authorList>
    </citation>
    <scope>NUCLEOTIDE SEQUENCE [LARGE SCALE GENOMIC DNA]</scope>
    <source>
        <strain evidence="1 2">DSM 24032</strain>
    </source>
</reference>
<organism evidence="1 2">
    <name type="scientific">Arenicella xantha</name>
    <dbReference type="NCBI Taxonomy" id="644221"/>
    <lineage>
        <taxon>Bacteria</taxon>
        <taxon>Pseudomonadati</taxon>
        <taxon>Pseudomonadota</taxon>
        <taxon>Gammaproteobacteria</taxon>
        <taxon>Arenicellales</taxon>
        <taxon>Arenicellaceae</taxon>
        <taxon>Arenicella</taxon>
    </lineage>
</organism>
<accession>A0A395JEF1</accession>
<keyword evidence="2" id="KW-1185">Reference proteome</keyword>
<protein>
    <submittedName>
        <fullName evidence="1">Uncharacterized protein</fullName>
    </submittedName>
</protein>
<dbReference type="InParanoid" id="A0A395JEF1"/>
<name>A0A395JEF1_9GAMM</name>
<dbReference type="RefSeq" id="WP_113955940.1">
    <property type="nucleotide sequence ID" value="NZ_QNRT01000010.1"/>
</dbReference>
<dbReference type="AlphaFoldDB" id="A0A395JEF1"/>
<dbReference type="EMBL" id="QNRT01000010">
    <property type="protein sequence ID" value="RBP47057.1"/>
    <property type="molecule type" value="Genomic_DNA"/>
</dbReference>
<gene>
    <name evidence="1" type="ORF">DFR28_11020</name>
</gene>
<sequence length="59" mass="6712">MDTPLEQSPILALMSEYTKVLEAIALAQQQDDLDAVARYQAEMHRLAEQIAELRELKPD</sequence>
<evidence type="ECO:0000313" key="1">
    <source>
        <dbReference type="EMBL" id="RBP47057.1"/>
    </source>
</evidence>